<evidence type="ECO:0008006" key="3">
    <source>
        <dbReference type="Google" id="ProtNLM"/>
    </source>
</evidence>
<dbReference type="EMBL" id="WHOA01000197">
    <property type="protein sequence ID" value="NOU75151.1"/>
    <property type="molecule type" value="Genomic_DNA"/>
</dbReference>
<evidence type="ECO:0000313" key="2">
    <source>
        <dbReference type="Proteomes" id="UP000616779"/>
    </source>
</evidence>
<protein>
    <recommendedName>
        <fullName evidence="3">GNAT family N-acetyltransferase</fullName>
    </recommendedName>
</protein>
<name>A0ABX1Y4Y0_9BACL</name>
<dbReference type="RefSeq" id="WP_171646513.1">
    <property type="nucleotide sequence ID" value="NZ_WHOA01000197.1"/>
</dbReference>
<accession>A0ABX1Y4Y0</accession>
<keyword evidence="2" id="KW-1185">Reference proteome</keyword>
<evidence type="ECO:0000313" key="1">
    <source>
        <dbReference type="EMBL" id="NOU75151.1"/>
    </source>
</evidence>
<comment type="caution">
    <text evidence="1">The sequence shown here is derived from an EMBL/GenBank/DDBJ whole genome shotgun (WGS) entry which is preliminary data.</text>
</comment>
<dbReference type="Proteomes" id="UP000616779">
    <property type="component" value="Unassembled WGS sequence"/>
</dbReference>
<proteinExistence type="predicted"/>
<reference evidence="1 2" key="1">
    <citation type="submission" date="2019-10" db="EMBL/GenBank/DDBJ databases">
        <title>Description of Paenibacillus terrestris sp. nov.</title>
        <authorList>
            <person name="Carlier A."/>
            <person name="Qi S."/>
        </authorList>
    </citation>
    <scope>NUCLEOTIDE SEQUENCE [LARGE SCALE GENOMIC DNA]</scope>
    <source>
        <strain evidence="1 2">LMG 31458</strain>
    </source>
</reference>
<gene>
    <name evidence="1" type="ORF">GC098_27825</name>
</gene>
<organism evidence="1 2">
    <name type="scientific">Paenibacillus phytorum</name>
    <dbReference type="NCBI Taxonomy" id="2654977"/>
    <lineage>
        <taxon>Bacteria</taxon>
        <taxon>Bacillati</taxon>
        <taxon>Bacillota</taxon>
        <taxon>Bacilli</taxon>
        <taxon>Bacillales</taxon>
        <taxon>Paenibacillaceae</taxon>
        <taxon>Paenibacillus</taxon>
    </lineage>
</organism>
<sequence>MKLAYINALPEEGQFQEFIQTYTEECITFGAQAIVNWNDFQSEHVISVYDENKLVGIGCMAGECHVHVRPTYEHREIETMMNKLLQAESKVSLVHGQS</sequence>